<reference evidence="2" key="2">
    <citation type="submission" date="2020-09" db="EMBL/GenBank/DDBJ databases">
        <authorList>
            <person name="Sun Q."/>
            <person name="Kim S."/>
        </authorList>
    </citation>
    <scope>NUCLEOTIDE SEQUENCE</scope>
    <source>
        <strain evidence="2">KCTC 32437</strain>
    </source>
</reference>
<dbReference type="InterPro" id="IPR044992">
    <property type="entry name" value="ChyE-like"/>
</dbReference>
<accession>A0A918VXE0</accession>
<gene>
    <name evidence="2" type="ORF">GCM10007989_30710</name>
</gene>
<protein>
    <submittedName>
        <fullName evidence="2">Glutamine amidotransferase</fullName>
    </submittedName>
</protein>
<comment type="caution">
    <text evidence="2">The sequence shown here is derived from an EMBL/GenBank/DDBJ whole genome shotgun (WGS) entry which is preliminary data.</text>
</comment>
<keyword evidence="3" id="KW-1185">Reference proteome</keyword>
<dbReference type="SUPFAM" id="SSF52317">
    <property type="entry name" value="Class I glutamine amidotransferase-like"/>
    <property type="match status" value="1"/>
</dbReference>
<evidence type="ECO:0000259" key="1">
    <source>
        <dbReference type="Pfam" id="PF00117"/>
    </source>
</evidence>
<dbReference type="InterPro" id="IPR017926">
    <property type="entry name" value="GATASE"/>
</dbReference>
<dbReference type="Pfam" id="PF00117">
    <property type="entry name" value="GATase"/>
    <property type="match status" value="1"/>
</dbReference>
<dbReference type="AlphaFoldDB" id="A0A918VXE0"/>
<keyword evidence="2" id="KW-0315">Glutamine amidotransferase</keyword>
<evidence type="ECO:0000313" key="3">
    <source>
        <dbReference type="Proteomes" id="UP000646579"/>
    </source>
</evidence>
<dbReference type="GO" id="GO:0005829">
    <property type="term" value="C:cytosol"/>
    <property type="evidence" value="ECO:0007669"/>
    <property type="project" value="TreeGrafter"/>
</dbReference>
<reference evidence="2" key="1">
    <citation type="journal article" date="2014" name="Int. J. Syst. Evol. Microbiol.">
        <title>Complete genome sequence of Corynebacterium casei LMG S-19264T (=DSM 44701T), isolated from a smear-ripened cheese.</title>
        <authorList>
            <consortium name="US DOE Joint Genome Institute (JGI-PGF)"/>
            <person name="Walter F."/>
            <person name="Albersmeier A."/>
            <person name="Kalinowski J."/>
            <person name="Ruckert C."/>
        </authorList>
    </citation>
    <scope>NUCLEOTIDE SEQUENCE</scope>
    <source>
        <strain evidence="2">KCTC 32437</strain>
    </source>
</reference>
<dbReference type="InterPro" id="IPR029062">
    <property type="entry name" value="Class_I_gatase-like"/>
</dbReference>
<dbReference type="PROSITE" id="PS51273">
    <property type="entry name" value="GATASE_TYPE_1"/>
    <property type="match status" value="1"/>
</dbReference>
<feature type="domain" description="Glutamine amidotransferase" evidence="1">
    <location>
        <begin position="55"/>
        <end position="189"/>
    </location>
</feature>
<sequence>MKLTIIETGAVPGPLQSQYGSYPEMFRRMFANAAPGEFSFDTVTVEDGIALPDPETLEGVAITGSPAGVHDDLRWIEPLRAFIQKAHAAGVPMVGICFGHQIMADALGGQVARAPGGWGIGRHDYTRTSTSSVLDPLPKLVQVACSHQDQVVEAPPEAQTILASPFTPHAGLVYNNGRAMSLQPHPEFSDDYALALVDLRKEQVPAATLDAAKASFAQASHSDAVAEVLARFLLSAHEGRKPK</sequence>
<name>A0A918VXE0_9HYPH</name>
<proteinExistence type="predicted"/>
<dbReference type="PANTHER" id="PTHR42695">
    <property type="entry name" value="GLUTAMINE AMIDOTRANSFERASE YLR126C-RELATED"/>
    <property type="match status" value="1"/>
</dbReference>
<dbReference type="EMBL" id="BMZE01000003">
    <property type="protein sequence ID" value="GHA32491.1"/>
    <property type="molecule type" value="Genomic_DNA"/>
</dbReference>
<dbReference type="RefSeq" id="WP_244640221.1">
    <property type="nucleotide sequence ID" value="NZ_BMZE01000003.1"/>
</dbReference>
<dbReference type="PANTHER" id="PTHR42695:SF5">
    <property type="entry name" value="GLUTAMINE AMIDOTRANSFERASE YLR126C-RELATED"/>
    <property type="match status" value="1"/>
</dbReference>
<evidence type="ECO:0000313" key="2">
    <source>
        <dbReference type="EMBL" id="GHA32491.1"/>
    </source>
</evidence>
<dbReference type="Gene3D" id="3.40.50.880">
    <property type="match status" value="1"/>
</dbReference>
<dbReference type="Proteomes" id="UP000646579">
    <property type="component" value="Unassembled WGS sequence"/>
</dbReference>
<dbReference type="CDD" id="cd01741">
    <property type="entry name" value="GATase1_1"/>
    <property type="match status" value="1"/>
</dbReference>
<organism evidence="2 3">
    <name type="scientific">Devosia pacifica</name>
    <dbReference type="NCBI Taxonomy" id="1335967"/>
    <lineage>
        <taxon>Bacteria</taxon>
        <taxon>Pseudomonadati</taxon>
        <taxon>Pseudomonadota</taxon>
        <taxon>Alphaproteobacteria</taxon>
        <taxon>Hyphomicrobiales</taxon>
        <taxon>Devosiaceae</taxon>
        <taxon>Devosia</taxon>
    </lineage>
</organism>